<reference evidence="1 2" key="1">
    <citation type="journal article" date="2018" name="Sci. Rep.">
        <title>Genomic signatures of local adaptation to the degree of environmental predictability in rotifers.</title>
        <authorList>
            <person name="Franch-Gras L."/>
            <person name="Hahn C."/>
            <person name="Garcia-Roger E.M."/>
            <person name="Carmona M.J."/>
            <person name="Serra M."/>
            <person name="Gomez A."/>
        </authorList>
    </citation>
    <scope>NUCLEOTIDE SEQUENCE [LARGE SCALE GENOMIC DNA]</scope>
    <source>
        <strain evidence="1">HYR1</strain>
    </source>
</reference>
<evidence type="ECO:0000313" key="2">
    <source>
        <dbReference type="Proteomes" id="UP000276133"/>
    </source>
</evidence>
<protein>
    <submittedName>
        <fullName evidence="1">Uncharacterized protein</fullName>
    </submittedName>
</protein>
<evidence type="ECO:0000313" key="1">
    <source>
        <dbReference type="EMBL" id="RNA00191.1"/>
    </source>
</evidence>
<proteinExistence type="predicted"/>
<dbReference type="EMBL" id="REGN01009868">
    <property type="protein sequence ID" value="RNA00191.1"/>
    <property type="molecule type" value="Genomic_DNA"/>
</dbReference>
<feature type="non-terminal residue" evidence="1">
    <location>
        <position position="1"/>
    </location>
</feature>
<sequence>SISKLLQHTLLSGDGVSSFVLRECPDAFTAQLTILLNLSLSNGEFPSSWREANIKTWSKITDQNGKSSNTFSIRIRIIQHAPNLLNN</sequence>
<accession>A0A3M7PN79</accession>
<dbReference type="AlphaFoldDB" id="A0A3M7PN79"/>
<gene>
    <name evidence="1" type="ORF">BpHYR1_036610</name>
</gene>
<dbReference type="Proteomes" id="UP000276133">
    <property type="component" value="Unassembled WGS sequence"/>
</dbReference>
<organism evidence="1 2">
    <name type="scientific">Brachionus plicatilis</name>
    <name type="common">Marine rotifer</name>
    <name type="synonym">Brachionus muelleri</name>
    <dbReference type="NCBI Taxonomy" id="10195"/>
    <lineage>
        <taxon>Eukaryota</taxon>
        <taxon>Metazoa</taxon>
        <taxon>Spiralia</taxon>
        <taxon>Gnathifera</taxon>
        <taxon>Rotifera</taxon>
        <taxon>Eurotatoria</taxon>
        <taxon>Monogononta</taxon>
        <taxon>Pseudotrocha</taxon>
        <taxon>Ploima</taxon>
        <taxon>Brachionidae</taxon>
        <taxon>Brachionus</taxon>
    </lineage>
</organism>
<name>A0A3M7PN79_BRAPC</name>
<comment type="caution">
    <text evidence="1">The sequence shown here is derived from an EMBL/GenBank/DDBJ whole genome shotgun (WGS) entry which is preliminary data.</text>
</comment>
<keyword evidence="2" id="KW-1185">Reference proteome</keyword>
<dbReference type="OrthoDB" id="426210at2759"/>